<reference evidence="1 2" key="1">
    <citation type="journal article" date="2014" name="Agronomy (Basel)">
        <title>A Draft Genome Sequence for Ensete ventricosum, the Drought-Tolerant Tree Against Hunger.</title>
        <authorList>
            <person name="Harrison J."/>
            <person name="Moore K.A."/>
            <person name="Paszkiewicz K."/>
            <person name="Jones T."/>
            <person name="Grant M."/>
            <person name="Ambacheew D."/>
            <person name="Muzemil S."/>
            <person name="Studholme D.J."/>
        </authorList>
    </citation>
    <scope>NUCLEOTIDE SEQUENCE [LARGE SCALE GENOMIC DNA]</scope>
</reference>
<comment type="caution">
    <text evidence="1">The sequence shown here is derived from an EMBL/GenBank/DDBJ whole genome shotgun (WGS) entry which is preliminary data.</text>
</comment>
<evidence type="ECO:0000313" key="2">
    <source>
        <dbReference type="Proteomes" id="UP000287651"/>
    </source>
</evidence>
<dbReference type="AlphaFoldDB" id="A0A426X2T3"/>
<evidence type="ECO:0000313" key="1">
    <source>
        <dbReference type="EMBL" id="RRT33792.1"/>
    </source>
</evidence>
<proteinExistence type="predicted"/>
<dbReference type="EMBL" id="AMZH03028257">
    <property type="protein sequence ID" value="RRT33792.1"/>
    <property type="molecule type" value="Genomic_DNA"/>
</dbReference>
<organism evidence="1 2">
    <name type="scientific">Ensete ventricosum</name>
    <name type="common">Abyssinian banana</name>
    <name type="synonym">Musa ensete</name>
    <dbReference type="NCBI Taxonomy" id="4639"/>
    <lineage>
        <taxon>Eukaryota</taxon>
        <taxon>Viridiplantae</taxon>
        <taxon>Streptophyta</taxon>
        <taxon>Embryophyta</taxon>
        <taxon>Tracheophyta</taxon>
        <taxon>Spermatophyta</taxon>
        <taxon>Magnoliopsida</taxon>
        <taxon>Liliopsida</taxon>
        <taxon>Zingiberales</taxon>
        <taxon>Musaceae</taxon>
        <taxon>Ensete</taxon>
    </lineage>
</organism>
<sequence length="97" mass="10177">MAAPLAARAAPCQLVTSGNSLRRRAASGYARGRPPVGYCPCGLALATSNRPLAGGLGYSRSPLCRRPWPQSTVPLQVARLWPVAPAQGVAMVDHPCR</sequence>
<accession>A0A426X2T3</accession>
<gene>
    <name evidence="1" type="ORF">B296_00036258</name>
</gene>
<dbReference type="Proteomes" id="UP000287651">
    <property type="component" value="Unassembled WGS sequence"/>
</dbReference>
<name>A0A426X2T3_ENSVE</name>
<protein>
    <submittedName>
        <fullName evidence="1">Uncharacterized protein</fullName>
    </submittedName>
</protein>